<reference evidence="9 10" key="1">
    <citation type="journal article" date="2018" name="Nat. Ecol. Evol.">
        <title>Pezizomycetes genomes reveal the molecular basis of ectomycorrhizal truffle lifestyle.</title>
        <authorList>
            <person name="Murat C."/>
            <person name="Payen T."/>
            <person name="Noel B."/>
            <person name="Kuo A."/>
            <person name="Morin E."/>
            <person name="Chen J."/>
            <person name="Kohler A."/>
            <person name="Krizsan K."/>
            <person name="Balestrini R."/>
            <person name="Da Silva C."/>
            <person name="Montanini B."/>
            <person name="Hainaut M."/>
            <person name="Levati E."/>
            <person name="Barry K.W."/>
            <person name="Belfiori B."/>
            <person name="Cichocki N."/>
            <person name="Clum A."/>
            <person name="Dockter R.B."/>
            <person name="Fauchery L."/>
            <person name="Guy J."/>
            <person name="Iotti M."/>
            <person name="Le Tacon F."/>
            <person name="Lindquist E.A."/>
            <person name="Lipzen A."/>
            <person name="Malagnac F."/>
            <person name="Mello A."/>
            <person name="Molinier V."/>
            <person name="Miyauchi S."/>
            <person name="Poulain J."/>
            <person name="Riccioni C."/>
            <person name="Rubini A."/>
            <person name="Sitrit Y."/>
            <person name="Splivallo R."/>
            <person name="Traeger S."/>
            <person name="Wang M."/>
            <person name="Zifcakova L."/>
            <person name="Wipf D."/>
            <person name="Zambonelli A."/>
            <person name="Paolocci F."/>
            <person name="Nowrousian M."/>
            <person name="Ottonello S."/>
            <person name="Baldrian P."/>
            <person name="Spatafora J.W."/>
            <person name="Henrissat B."/>
            <person name="Nagy L.G."/>
            <person name="Aury J.M."/>
            <person name="Wincker P."/>
            <person name="Grigoriev I.V."/>
            <person name="Bonfante P."/>
            <person name="Martin F.M."/>
        </authorList>
    </citation>
    <scope>NUCLEOTIDE SEQUENCE [LARGE SCALE GENOMIC DNA]</scope>
    <source>
        <strain evidence="9 10">ATCC MYA-4762</strain>
    </source>
</reference>
<evidence type="ECO:0000256" key="3">
    <source>
        <dbReference type="ARBA" id="ARBA00022448"/>
    </source>
</evidence>
<comment type="subcellular location">
    <subcellularLocation>
        <location evidence="1">Golgi apparatus</location>
        <location evidence="1">trans-Golgi network</location>
    </subcellularLocation>
</comment>
<keyword evidence="3" id="KW-0813">Transport</keyword>
<feature type="compositionally biased region" description="Low complexity" evidence="6">
    <location>
        <begin position="37"/>
        <end position="52"/>
    </location>
</feature>
<evidence type="ECO:0000256" key="2">
    <source>
        <dbReference type="ARBA" id="ARBA00008180"/>
    </source>
</evidence>
<sequence length="666" mass="75798">MWKPGWKGAGHPSQIGSSNGRSFSPVPVGRRRPQPTPRSSSLTMSSNTSTTSLPGTRATKRSTAAPPPVGLREPLEVLGEILGIQTMLPDSNENESHLSGTELQIEDDIDFGELSLEEYANLEEPEKFEAKPHSYNSQSVDEYEKEKDKFHDLHRSVKACDEVLKTVESYLSSFQTDLGLVSAEIETLQTRSQALNRRLENRKAVEKILGPIVEDIALAPHVVRKIAEGEINDSWIKALQEAEQKIKSVEARDPENIKAIQDVKPELDRITNKVIERVREYFVTRIKALRVPNANAQHIQQTGFLRMKELFLFMAHHSSQLTDEIAQAYINTMRWYYLSHFQRYHRSLEKLKVHIMEKYDTVGHEDLTKRSTLIPSLKSTPIIAHDPFGLGRRIETLRNREHPPLKAASIEDDKAIHYLEVPFRHFNYALMENASAEYTFITEFFSYKSYEQASIMFHQIFGPTFALGQSFTKSLVEQNMDALGIMLAVRLNNQFAFELQRRRVPVLDGYINATNMLLWPRFQIVLDAHSESLKKYNPSSALGGSRGALTSGDSKHNTAPHLLTQRFGQFLHGILALSSEAGDDEPTANRVMWITDVCENISLGRLRGDYEAFLTRLSKVLADDRKKKRFLYNNYSLVLTIISDTDGKLAAEQREHFEALKRAFRE</sequence>
<dbReference type="FunCoup" id="A0A3N4M1A2">
    <property type="interactions" value="883"/>
</dbReference>
<dbReference type="Proteomes" id="UP000267821">
    <property type="component" value="Unassembled WGS sequence"/>
</dbReference>
<dbReference type="GO" id="GO:0042147">
    <property type="term" value="P:retrograde transport, endosome to Golgi"/>
    <property type="evidence" value="ECO:0007669"/>
    <property type="project" value="TreeGrafter"/>
</dbReference>
<evidence type="ECO:0000256" key="5">
    <source>
        <dbReference type="ARBA" id="ARBA00023034"/>
    </source>
</evidence>
<dbReference type="PANTHER" id="PTHR14190">
    <property type="entry name" value="SUPPRESSOR OF ACTIN MUTATIONS 2/VACUOLAR PROTEIN SORTING 52"/>
    <property type="match status" value="1"/>
</dbReference>
<evidence type="ECO:0000256" key="6">
    <source>
        <dbReference type="SAM" id="MobiDB-lite"/>
    </source>
</evidence>
<dbReference type="GO" id="GO:0019905">
    <property type="term" value="F:syntaxin binding"/>
    <property type="evidence" value="ECO:0007669"/>
    <property type="project" value="TreeGrafter"/>
</dbReference>
<dbReference type="Pfam" id="PF04129">
    <property type="entry name" value="Vps52_CC"/>
    <property type="match status" value="1"/>
</dbReference>
<evidence type="ECO:0000256" key="4">
    <source>
        <dbReference type="ARBA" id="ARBA00022927"/>
    </source>
</evidence>
<dbReference type="EMBL" id="ML121528">
    <property type="protein sequence ID" value="RPB28946.1"/>
    <property type="molecule type" value="Genomic_DNA"/>
</dbReference>
<name>A0A3N4M1A2_9PEZI</name>
<dbReference type="AlphaFoldDB" id="A0A3N4M1A2"/>
<evidence type="ECO:0000259" key="8">
    <source>
        <dbReference type="Pfam" id="PF20655"/>
    </source>
</evidence>
<feature type="region of interest" description="Disordered" evidence="6">
    <location>
        <begin position="1"/>
        <end position="72"/>
    </location>
</feature>
<dbReference type="InterPro" id="IPR007258">
    <property type="entry name" value="Vps52"/>
</dbReference>
<feature type="domain" description="Vps52 C-terminal" evidence="8">
    <location>
        <begin position="331"/>
        <end position="662"/>
    </location>
</feature>
<proteinExistence type="inferred from homology"/>
<accession>A0A3N4M1A2</accession>
<protein>
    <submittedName>
        <fullName evidence="9">Vps52-domain-containing protein</fullName>
    </submittedName>
</protein>
<dbReference type="OrthoDB" id="19482at2759"/>
<dbReference type="InParanoid" id="A0A3N4M1A2"/>
<dbReference type="GO" id="GO:0032456">
    <property type="term" value="P:endocytic recycling"/>
    <property type="evidence" value="ECO:0007669"/>
    <property type="project" value="TreeGrafter"/>
</dbReference>
<dbReference type="InterPro" id="IPR048361">
    <property type="entry name" value="Vps52_C"/>
</dbReference>
<comment type="similarity">
    <text evidence="2">Belongs to the VPS52 family.</text>
</comment>
<evidence type="ECO:0000256" key="1">
    <source>
        <dbReference type="ARBA" id="ARBA00004601"/>
    </source>
</evidence>
<dbReference type="GO" id="GO:0006896">
    <property type="term" value="P:Golgi to vacuole transport"/>
    <property type="evidence" value="ECO:0007669"/>
    <property type="project" value="TreeGrafter"/>
</dbReference>
<dbReference type="GO" id="GO:0000938">
    <property type="term" value="C:GARP complex"/>
    <property type="evidence" value="ECO:0007669"/>
    <property type="project" value="TreeGrafter"/>
</dbReference>
<dbReference type="STRING" id="1051890.A0A3N4M1A2"/>
<keyword evidence="5" id="KW-0333">Golgi apparatus</keyword>
<organism evidence="9 10">
    <name type="scientific">Terfezia boudieri ATCC MYA-4762</name>
    <dbReference type="NCBI Taxonomy" id="1051890"/>
    <lineage>
        <taxon>Eukaryota</taxon>
        <taxon>Fungi</taxon>
        <taxon>Dikarya</taxon>
        <taxon>Ascomycota</taxon>
        <taxon>Pezizomycotina</taxon>
        <taxon>Pezizomycetes</taxon>
        <taxon>Pezizales</taxon>
        <taxon>Pezizaceae</taxon>
        <taxon>Terfezia</taxon>
    </lineage>
</organism>
<dbReference type="GO" id="GO:0005829">
    <property type="term" value="C:cytosol"/>
    <property type="evidence" value="ECO:0007669"/>
    <property type="project" value="GOC"/>
</dbReference>
<dbReference type="InterPro" id="IPR048319">
    <property type="entry name" value="Vps52_CC"/>
</dbReference>
<dbReference type="Pfam" id="PF20655">
    <property type="entry name" value="Vps52_C"/>
    <property type="match status" value="1"/>
</dbReference>
<evidence type="ECO:0000259" key="7">
    <source>
        <dbReference type="Pfam" id="PF04129"/>
    </source>
</evidence>
<feature type="domain" description="Vps52 coiled-coil" evidence="7">
    <location>
        <begin position="143"/>
        <end position="314"/>
    </location>
</feature>
<evidence type="ECO:0000313" key="9">
    <source>
        <dbReference type="EMBL" id="RPB28946.1"/>
    </source>
</evidence>
<gene>
    <name evidence="9" type="ORF">L211DRAFT_844984</name>
</gene>
<keyword evidence="10" id="KW-1185">Reference proteome</keyword>
<dbReference type="PANTHER" id="PTHR14190:SF7">
    <property type="entry name" value="VACUOLAR PROTEIN SORTING-ASSOCIATED PROTEIN 52 HOMOLOG"/>
    <property type="match status" value="1"/>
</dbReference>
<evidence type="ECO:0000313" key="10">
    <source>
        <dbReference type="Proteomes" id="UP000267821"/>
    </source>
</evidence>
<keyword evidence="4" id="KW-0653">Protein transport</keyword>
<dbReference type="GO" id="GO:0015031">
    <property type="term" value="P:protein transport"/>
    <property type="evidence" value="ECO:0007669"/>
    <property type="project" value="UniProtKB-KW"/>
</dbReference>